<dbReference type="AlphaFoldDB" id="A0A382IRF3"/>
<proteinExistence type="predicted"/>
<accession>A0A382IRF3</accession>
<dbReference type="EMBL" id="UINC01068657">
    <property type="protein sequence ID" value="SVC01443.1"/>
    <property type="molecule type" value="Genomic_DNA"/>
</dbReference>
<evidence type="ECO:0000313" key="1">
    <source>
        <dbReference type="EMBL" id="SVC01443.1"/>
    </source>
</evidence>
<protein>
    <submittedName>
        <fullName evidence="1">Uncharacterized protein</fullName>
    </submittedName>
</protein>
<organism evidence="1">
    <name type="scientific">marine metagenome</name>
    <dbReference type="NCBI Taxonomy" id="408172"/>
    <lineage>
        <taxon>unclassified sequences</taxon>
        <taxon>metagenomes</taxon>
        <taxon>ecological metagenomes</taxon>
    </lineage>
</organism>
<name>A0A382IRF3_9ZZZZ</name>
<sequence>MFPKNNIWHLDFTRTHTSDQHLTG</sequence>
<reference evidence="1" key="1">
    <citation type="submission" date="2018-05" db="EMBL/GenBank/DDBJ databases">
        <authorList>
            <person name="Lanie J.A."/>
            <person name="Ng W.-L."/>
            <person name="Kazmierczak K.M."/>
            <person name="Andrzejewski T.M."/>
            <person name="Davidsen T.M."/>
            <person name="Wayne K.J."/>
            <person name="Tettelin H."/>
            <person name="Glass J.I."/>
            <person name="Rusch D."/>
            <person name="Podicherti R."/>
            <person name="Tsui H.-C.T."/>
            <person name="Winkler M.E."/>
        </authorList>
    </citation>
    <scope>NUCLEOTIDE SEQUENCE</scope>
</reference>
<gene>
    <name evidence="1" type="ORF">METZ01_LOCUS254297</name>
</gene>
<feature type="non-terminal residue" evidence="1">
    <location>
        <position position="24"/>
    </location>
</feature>